<organism evidence="2 3">
    <name type="scientific">Pseudonocardia nematodicida</name>
    <dbReference type="NCBI Taxonomy" id="1206997"/>
    <lineage>
        <taxon>Bacteria</taxon>
        <taxon>Bacillati</taxon>
        <taxon>Actinomycetota</taxon>
        <taxon>Actinomycetes</taxon>
        <taxon>Pseudonocardiales</taxon>
        <taxon>Pseudonocardiaceae</taxon>
        <taxon>Pseudonocardia</taxon>
    </lineage>
</organism>
<name>A0ABV1KDC0_9PSEU</name>
<dbReference type="InterPro" id="IPR000644">
    <property type="entry name" value="CBS_dom"/>
</dbReference>
<dbReference type="Proteomes" id="UP001494902">
    <property type="component" value="Unassembled WGS sequence"/>
</dbReference>
<feature type="domain" description="CBS" evidence="1">
    <location>
        <begin position="22"/>
        <end position="65"/>
    </location>
</feature>
<dbReference type="SUPFAM" id="SSF54631">
    <property type="entry name" value="CBS-domain pair"/>
    <property type="match status" value="1"/>
</dbReference>
<proteinExistence type="predicted"/>
<dbReference type="RefSeq" id="WP_349298992.1">
    <property type="nucleotide sequence ID" value="NZ_JBEDNQ010000006.1"/>
</dbReference>
<protein>
    <submittedName>
        <fullName evidence="2">CBS domain-containing protein</fullName>
    </submittedName>
</protein>
<reference evidence="2 3" key="1">
    <citation type="submission" date="2024-03" db="EMBL/GenBank/DDBJ databases">
        <title>Draft genome sequence of Pseudonocardia nematodicida JCM 31783.</title>
        <authorList>
            <person name="Butdee W."/>
            <person name="Duangmal K."/>
        </authorList>
    </citation>
    <scope>NUCLEOTIDE SEQUENCE [LARGE SCALE GENOMIC DNA]</scope>
    <source>
        <strain evidence="2 3">JCM 31783</strain>
    </source>
</reference>
<keyword evidence="3" id="KW-1185">Reference proteome</keyword>
<evidence type="ECO:0000313" key="3">
    <source>
        <dbReference type="Proteomes" id="UP001494902"/>
    </source>
</evidence>
<dbReference type="Gene3D" id="3.10.580.10">
    <property type="entry name" value="CBS-domain"/>
    <property type="match status" value="1"/>
</dbReference>
<comment type="caution">
    <text evidence="2">The sequence shown here is derived from an EMBL/GenBank/DDBJ whole genome shotgun (WGS) entry which is preliminary data.</text>
</comment>
<accession>A0ABV1KDC0</accession>
<evidence type="ECO:0000313" key="2">
    <source>
        <dbReference type="EMBL" id="MEQ3551914.1"/>
    </source>
</evidence>
<dbReference type="InterPro" id="IPR046342">
    <property type="entry name" value="CBS_dom_sf"/>
</dbReference>
<dbReference type="Pfam" id="PF00571">
    <property type="entry name" value="CBS"/>
    <property type="match status" value="1"/>
</dbReference>
<gene>
    <name evidence="2" type="ORF">WIS52_15685</name>
</gene>
<dbReference type="EMBL" id="JBEDNQ010000006">
    <property type="protein sequence ID" value="MEQ3551914.1"/>
    <property type="molecule type" value="Genomic_DNA"/>
</dbReference>
<sequence length="156" mass="15996">MDAAVRTPASAVGVPVSAAVHTFPKTCGPATTVRSAREFFANDHVHALLVVNGTVLVAVVERDDLDGAADDAPVAPLGRLGDRVAHPDDDLRATWDAMAGAGRRRVAVVDAGGLLTGLLCLKRSGRGFCSDDGVRARAEERALGDGTAEPGCATTP</sequence>
<evidence type="ECO:0000259" key="1">
    <source>
        <dbReference type="Pfam" id="PF00571"/>
    </source>
</evidence>